<dbReference type="EMBL" id="LNIX01000058">
    <property type="protein sequence ID" value="OXA37368.1"/>
    <property type="molecule type" value="Genomic_DNA"/>
</dbReference>
<dbReference type="GO" id="GO:0004222">
    <property type="term" value="F:metalloendopeptidase activity"/>
    <property type="evidence" value="ECO:0007669"/>
    <property type="project" value="InterPro"/>
</dbReference>
<dbReference type="SUPFAM" id="SSF55486">
    <property type="entry name" value="Metalloproteases ('zincins'), catalytic domain"/>
    <property type="match status" value="1"/>
</dbReference>
<dbReference type="AlphaFoldDB" id="A0A226CXW3"/>
<dbReference type="InterPro" id="IPR001506">
    <property type="entry name" value="Peptidase_M12A"/>
</dbReference>
<dbReference type="InterPro" id="IPR024079">
    <property type="entry name" value="MetalloPept_cat_dom_sf"/>
</dbReference>
<dbReference type="Pfam" id="PF01400">
    <property type="entry name" value="Astacin"/>
    <property type="match status" value="1"/>
</dbReference>
<comment type="cofactor">
    <cofactor evidence="1">
        <name>Zn(2+)</name>
        <dbReference type="ChEBI" id="CHEBI:29105"/>
    </cofactor>
</comment>
<gene>
    <name evidence="4" type="ORF">Fcan01_27859</name>
</gene>
<evidence type="ECO:0000259" key="3">
    <source>
        <dbReference type="PROSITE" id="PS51864"/>
    </source>
</evidence>
<comment type="caution">
    <text evidence="2">Lacks conserved residue(s) required for the propagation of feature annotation.</text>
</comment>
<protein>
    <submittedName>
        <fullName evidence="4">Zinc metalloproteinase nas-7</fullName>
    </submittedName>
</protein>
<evidence type="ECO:0000256" key="2">
    <source>
        <dbReference type="PROSITE-ProRule" id="PRU01211"/>
    </source>
</evidence>
<feature type="domain" description="Peptidase M12A" evidence="3">
    <location>
        <begin position="58"/>
        <end position="123"/>
    </location>
</feature>
<keyword evidence="5" id="KW-1185">Reference proteome</keyword>
<dbReference type="GO" id="GO:0006508">
    <property type="term" value="P:proteolysis"/>
    <property type="evidence" value="ECO:0007669"/>
    <property type="project" value="InterPro"/>
</dbReference>
<reference evidence="4 5" key="1">
    <citation type="submission" date="2015-12" db="EMBL/GenBank/DDBJ databases">
        <title>The genome of Folsomia candida.</title>
        <authorList>
            <person name="Faddeeva A."/>
            <person name="Derks M.F."/>
            <person name="Anvar Y."/>
            <person name="Smit S."/>
            <person name="Van Straalen N."/>
            <person name="Roelofs D."/>
        </authorList>
    </citation>
    <scope>NUCLEOTIDE SEQUENCE [LARGE SCALE GENOMIC DNA]</scope>
    <source>
        <strain evidence="4 5">VU population</strain>
        <tissue evidence="4">Whole body</tissue>
    </source>
</reference>
<comment type="caution">
    <text evidence="4">The sequence shown here is derived from an EMBL/GenBank/DDBJ whole genome shotgun (WGS) entry which is preliminary data.</text>
</comment>
<dbReference type="OrthoDB" id="291007at2759"/>
<evidence type="ECO:0000313" key="5">
    <source>
        <dbReference type="Proteomes" id="UP000198287"/>
    </source>
</evidence>
<dbReference type="PROSITE" id="PS51864">
    <property type="entry name" value="ASTACIN"/>
    <property type="match status" value="1"/>
</dbReference>
<dbReference type="Proteomes" id="UP000198287">
    <property type="component" value="Unassembled WGS sequence"/>
</dbReference>
<proteinExistence type="predicted"/>
<name>A0A226CXW3_FOLCA</name>
<sequence>MRKERPVSTMELVPKLYRSKPSFKIVHFRRTRETVKTEYGAVPRYSYGDPRDDIHDIHKIGGKAASVPTWPNNVIPYEISPDFDYLDLTAIDIAIQDYHAKTCITWKRRTTESDYVQFFRNVS</sequence>
<dbReference type="Gene3D" id="3.40.390.10">
    <property type="entry name" value="Collagenase (Catalytic Domain)"/>
    <property type="match status" value="1"/>
</dbReference>
<evidence type="ECO:0000313" key="4">
    <source>
        <dbReference type="EMBL" id="OXA37368.1"/>
    </source>
</evidence>
<accession>A0A226CXW3</accession>
<evidence type="ECO:0000256" key="1">
    <source>
        <dbReference type="ARBA" id="ARBA00001947"/>
    </source>
</evidence>
<organism evidence="4 5">
    <name type="scientific">Folsomia candida</name>
    <name type="common">Springtail</name>
    <dbReference type="NCBI Taxonomy" id="158441"/>
    <lineage>
        <taxon>Eukaryota</taxon>
        <taxon>Metazoa</taxon>
        <taxon>Ecdysozoa</taxon>
        <taxon>Arthropoda</taxon>
        <taxon>Hexapoda</taxon>
        <taxon>Collembola</taxon>
        <taxon>Entomobryomorpha</taxon>
        <taxon>Isotomoidea</taxon>
        <taxon>Isotomidae</taxon>
        <taxon>Proisotominae</taxon>
        <taxon>Folsomia</taxon>
    </lineage>
</organism>